<dbReference type="EMBL" id="CP024955">
    <property type="protein sequence ID" value="ATY85695.1"/>
    <property type="molecule type" value="Genomic_DNA"/>
</dbReference>
<evidence type="ECO:0000256" key="1">
    <source>
        <dbReference type="ARBA" id="ARBA00022729"/>
    </source>
</evidence>
<feature type="signal peptide" evidence="2">
    <location>
        <begin position="1"/>
        <end position="35"/>
    </location>
</feature>
<evidence type="ECO:0000256" key="2">
    <source>
        <dbReference type="SAM" id="SignalP"/>
    </source>
</evidence>
<feature type="domain" description="Solute-binding protein family 3/N-terminal" evidence="3">
    <location>
        <begin position="57"/>
        <end position="288"/>
    </location>
</feature>
<dbReference type="PANTHER" id="PTHR35936">
    <property type="entry name" value="MEMBRANE-BOUND LYTIC MUREIN TRANSGLYCOSYLASE F"/>
    <property type="match status" value="1"/>
</dbReference>
<feature type="chain" id="PRO_5014616456" description="Solute-binding protein family 3/N-terminal domain-containing protein" evidence="2">
    <location>
        <begin position="36"/>
        <end position="301"/>
    </location>
</feature>
<sequence>MLSRGLKRIMGQRLLRRMAAGMFSIAALLSLTACGASSSPQGSGTGDLLDKVKSSKVLSVAVASFPPLEYQDPATQQWSGVDIDILSKFASTLGAKLEVHSMAFPATIQSVASKRDDITANIFKTPEREDVLTFSNPVIKYVEGIIVNSDFPRIPAATVEGLQGKKIATATGTAEQAFVPRIPGAVNQSYNSVNEAFLALSSGRVDATFQPVMYAEWAVKKNPSLHIKVLGPVPESITGKGNQAPAGYYGVAKGDYSKRFLDELNKFLVQEQSNGGLKQILEKYGLTDPSYLAGLGNQSGS</sequence>
<dbReference type="PROSITE" id="PS51257">
    <property type="entry name" value="PROKAR_LIPOPROTEIN"/>
    <property type="match status" value="1"/>
</dbReference>
<dbReference type="Gene3D" id="3.40.190.10">
    <property type="entry name" value="Periplasmic binding protein-like II"/>
    <property type="match status" value="2"/>
</dbReference>
<keyword evidence="5" id="KW-1185">Reference proteome</keyword>
<dbReference type="Proteomes" id="UP000231932">
    <property type="component" value="Chromosome"/>
</dbReference>
<proteinExistence type="predicted"/>
<keyword evidence="1 2" id="KW-0732">Signal</keyword>
<dbReference type="CDD" id="cd13530">
    <property type="entry name" value="PBP2_peptides_like"/>
    <property type="match status" value="1"/>
</dbReference>
<dbReference type="SUPFAM" id="SSF53850">
    <property type="entry name" value="Periplasmic binding protein-like II"/>
    <property type="match status" value="1"/>
</dbReference>
<evidence type="ECO:0000259" key="3">
    <source>
        <dbReference type="SMART" id="SM00062"/>
    </source>
</evidence>
<dbReference type="InterPro" id="IPR001638">
    <property type="entry name" value="Solute-binding_3/MltF_N"/>
</dbReference>
<dbReference type="PANTHER" id="PTHR35936:SF17">
    <property type="entry name" value="ARGININE-BINDING EXTRACELLULAR PROTEIN ARTP"/>
    <property type="match status" value="1"/>
</dbReference>
<organism evidence="4 5">
    <name type="scientific">Kyrpidia spormannii</name>
    <dbReference type="NCBI Taxonomy" id="2055160"/>
    <lineage>
        <taxon>Bacteria</taxon>
        <taxon>Bacillati</taxon>
        <taxon>Bacillota</taxon>
        <taxon>Bacilli</taxon>
        <taxon>Bacillales</taxon>
        <taxon>Alicyclobacillaceae</taxon>
        <taxon>Kyrpidia</taxon>
    </lineage>
</organism>
<reference evidence="5" key="1">
    <citation type="submission" date="2017-11" db="EMBL/GenBank/DDBJ databases">
        <title>Complete Genome Sequence of Kyrpidia sp. Strain EA-1, a thermophilic, hydrogen-oxidizing Bacterium, isolated from the Azores.</title>
        <authorList>
            <person name="Reiner J.E."/>
            <person name="Lapp C.J."/>
            <person name="Bunk B."/>
            <person name="Gescher J."/>
        </authorList>
    </citation>
    <scope>NUCLEOTIDE SEQUENCE [LARGE SCALE GENOMIC DNA]</scope>
    <source>
        <strain evidence="5">EA-1</strain>
    </source>
</reference>
<protein>
    <recommendedName>
        <fullName evidence="3">Solute-binding protein family 3/N-terminal domain-containing protein</fullName>
    </recommendedName>
</protein>
<evidence type="ECO:0000313" key="5">
    <source>
        <dbReference type="Proteomes" id="UP000231932"/>
    </source>
</evidence>
<dbReference type="AlphaFoldDB" id="A0A2K8N9B8"/>
<gene>
    <name evidence="4" type="ORF">CVV65_12800</name>
</gene>
<evidence type="ECO:0000313" key="4">
    <source>
        <dbReference type="EMBL" id="ATY85695.1"/>
    </source>
</evidence>
<dbReference type="KEGG" id="kyr:CVV65_12800"/>
<name>A0A2K8N9B8_9BACL</name>
<dbReference type="SMART" id="SM00062">
    <property type="entry name" value="PBPb"/>
    <property type="match status" value="1"/>
</dbReference>
<accession>A0A2K8N9B8</accession>
<dbReference type="Pfam" id="PF00497">
    <property type="entry name" value="SBP_bac_3"/>
    <property type="match status" value="1"/>
</dbReference>